<protein>
    <submittedName>
        <fullName evidence="1">Uncharacterized protein</fullName>
    </submittedName>
</protein>
<dbReference type="EMBL" id="JAUSRD010000027">
    <property type="protein sequence ID" value="MDP9897397.1"/>
    <property type="molecule type" value="Genomic_DNA"/>
</dbReference>
<reference evidence="1" key="1">
    <citation type="submission" date="2023-07" db="EMBL/GenBank/DDBJ databases">
        <title>Sorghum-associated microbial communities from plants grown in Nebraska, USA.</title>
        <authorList>
            <person name="Schachtman D."/>
        </authorList>
    </citation>
    <scope>NUCLEOTIDE SEQUENCE</scope>
    <source>
        <strain evidence="1">DS3754</strain>
    </source>
</reference>
<organism evidence="1 2">
    <name type="scientific">Variovorax boronicumulans</name>
    <dbReference type="NCBI Taxonomy" id="436515"/>
    <lineage>
        <taxon>Bacteria</taxon>
        <taxon>Pseudomonadati</taxon>
        <taxon>Pseudomonadota</taxon>
        <taxon>Betaproteobacteria</taxon>
        <taxon>Burkholderiales</taxon>
        <taxon>Comamonadaceae</taxon>
        <taxon>Variovorax</taxon>
    </lineage>
</organism>
<dbReference type="AlphaFoldDB" id="A0AAW8D4Q8"/>
<comment type="caution">
    <text evidence="1">The sequence shown here is derived from an EMBL/GenBank/DDBJ whole genome shotgun (WGS) entry which is preliminary data.</text>
</comment>
<name>A0AAW8D4Q8_9BURK</name>
<gene>
    <name evidence="1" type="ORF">J2W31_006541</name>
</gene>
<dbReference type="RefSeq" id="WP_307687331.1">
    <property type="nucleotide sequence ID" value="NZ_JAUSRD010000027.1"/>
</dbReference>
<dbReference type="Proteomes" id="UP001242045">
    <property type="component" value="Unassembled WGS sequence"/>
</dbReference>
<evidence type="ECO:0000313" key="2">
    <source>
        <dbReference type="Proteomes" id="UP001242045"/>
    </source>
</evidence>
<proteinExistence type="predicted"/>
<sequence>MVIVDEVITNHEYDKAWRWIDEFARATYAAHRGKFKTLDQRGLRIWGAVLYQKHAGLDPLELTETVPFAPEFFDHAFVTKGVAWIESFRASWMANEIDPEDVDDRGISLLWGPLMYVDRGNADPILLAQETRIPDEFMPLLFPTYRHESSGWPAPDGPVPF</sequence>
<accession>A0AAW8D4Q8</accession>
<evidence type="ECO:0000313" key="1">
    <source>
        <dbReference type="EMBL" id="MDP9897397.1"/>
    </source>
</evidence>